<dbReference type="Proteomes" id="UP000887013">
    <property type="component" value="Unassembled WGS sequence"/>
</dbReference>
<name>A0A8X6QC89_NEPPI</name>
<proteinExistence type="predicted"/>
<keyword evidence="2" id="KW-1185">Reference proteome</keyword>
<evidence type="ECO:0000313" key="1">
    <source>
        <dbReference type="EMBL" id="GFU11346.1"/>
    </source>
</evidence>
<organism evidence="1 2">
    <name type="scientific">Nephila pilipes</name>
    <name type="common">Giant wood spider</name>
    <name type="synonym">Nephila maculata</name>
    <dbReference type="NCBI Taxonomy" id="299642"/>
    <lineage>
        <taxon>Eukaryota</taxon>
        <taxon>Metazoa</taxon>
        <taxon>Ecdysozoa</taxon>
        <taxon>Arthropoda</taxon>
        <taxon>Chelicerata</taxon>
        <taxon>Arachnida</taxon>
        <taxon>Araneae</taxon>
        <taxon>Araneomorphae</taxon>
        <taxon>Entelegynae</taxon>
        <taxon>Araneoidea</taxon>
        <taxon>Nephilidae</taxon>
        <taxon>Nephila</taxon>
    </lineage>
</organism>
<evidence type="ECO:0000313" key="2">
    <source>
        <dbReference type="Proteomes" id="UP000887013"/>
    </source>
</evidence>
<accession>A0A8X6QC89</accession>
<reference evidence="1" key="1">
    <citation type="submission" date="2020-08" db="EMBL/GenBank/DDBJ databases">
        <title>Multicomponent nature underlies the extraordinary mechanical properties of spider dragline silk.</title>
        <authorList>
            <person name="Kono N."/>
            <person name="Nakamura H."/>
            <person name="Mori M."/>
            <person name="Yoshida Y."/>
            <person name="Ohtoshi R."/>
            <person name="Malay A.D."/>
            <person name="Moran D.A.P."/>
            <person name="Tomita M."/>
            <person name="Numata K."/>
            <person name="Arakawa K."/>
        </authorList>
    </citation>
    <scope>NUCLEOTIDE SEQUENCE</scope>
</reference>
<dbReference type="EMBL" id="BMAW01125201">
    <property type="protein sequence ID" value="GFU11346.1"/>
    <property type="molecule type" value="Genomic_DNA"/>
</dbReference>
<comment type="caution">
    <text evidence="1">The sequence shown here is derived from an EMBL/GenBank/DDBJ whole genome shotgun (WGS) entry which is preliminary data.</text>
</comment>
<protein>
    <submittedName>
        <fullName evidence="1">Uncharacterized protein</fullName>
    </submittedName>
</protein>
<dbReference type="AlphaFoldDB" id="A0A8X6QC89"/>
<sequence>MDGRVSVLLHTTLSAPYATIAPAPTRRITYIYFYTLPLSHRTRANCLLPAGCCLCAGYSGSTMDMDVSGGRLEGRRRMFVLVMVKQSTLKRKQRQHCLPGMASTFATIWLDGGSTTSSIHADYAITSVCRLVLDIFFVMRNG</sequence>
<gene>
    <name evidence="1" type="ORF">NPIL_329151</name>
</gene>